<reference evidence="2 3" key="1">
    <citation type="journal article" date="2021" name="Sci. Rep.">
        <title>Genome sequencing of the multicellular alga Astrephomene provides insights into convergent evolution of germ-soma differentiation.</title>
        <authorList>
            <person name="Yamashita S."/>
            <person name="Yamamoto K."/>
            <person name="Matsuzaki R."/>
            <person name="Suzuki S."/>
            <person name="Yamaguchi H."/>
            <person name="Hirooka S."/>
            <person name="Minakuchi Y."/>
            <person name="Miyagishima S."/>
            <person name="Kawachi M."/>
            <person name="Toyoda A."/>
            <person name="Nozaki H."/>
        </authorList>
    </citation>
    <scope>NUCLEOTIDE SEQUENCE [LARGE SCALE GENOMIC DNA]</scope>
    <source>
        <strain evidence="2 3">NIES-4017</strain>
    </source>
</reference>
<evidence type="ECO:0000256" key="1">
    <source>
        <dbReference type="SAM" id="MobiDB-lite"/>
    </source>
</evidence>
<feature type="compositionally biased region" description="Low complexity" evidence="1">
    <location>
        <begin position="100"/>
        <end position="128"/>
    </location>
</feature>
<comment type="caution">
    <text evidence="2">The sequence shown here is derived from an EMBL/GenBank/DDBJ whole genome shotgun (WGS) entry which is preliminary data.</text>
</comment>
<organism evidence="2 3">
    <name type="scientific">Astrephomene gubernaculifera</name>
    <dbReference type="NCBI Taxonomy" id="47775"/>
    <lineage>
        <taxon>Eukaryota</taxon>
        <taxon>Viridiplantae</taxon>
        <taxon>Chlorophyta</taxon>
        <taxon>core chlorophytes</taxon>
        <taxon>Chlorophyceae</taxon>
        <taxon>CS clade</taxon>
        <taxon>Chlamydomonadales</taxon>
        <taxon>Astrephomenaceae</taxon>
        <taxon>Astrephomene</taxon>
    </lineage>
</organism>
<dbReference type="EMBL" id="BMAR01000009">
    <property type="protein sequence ID" value="GFR45232.1"/>
    <property type="molecule type" value="Genomic_DNA"/>
</dbReference>
<keyword evidence="3" id="KW-1185">Reference proteome</keyword>
<feature type="region of interest" description="Disordered" evidence="1">
    <location>
        <begin position="94"/>
        <end position="169"/>
    </location>
</feature>
<proteinExistence type="predicted"/>
<feature type="non-terminal residue" evidence="2">
    <location>
        <position position="1"/>
    </location>
</feature>
<accession>A0AAD3HLL3</accession>
<name>A0AAD3HLL3_9CHLO</name>
<feature type="compositionally biased region" description="Polar residues" evidence="1">
    <location>
        <begin position="146"/>
        <end position="161"/>
    </location>
</feature>
<dbReference type="AlphaFoldDB" id="A0AAD3HLL3"/>
<protein>
    <submittedName>
        <fullName evidence="2">Uncharacterized protein</fullName>
    </submittedName>
</protein>
<sequence length="169" mass="18007">VLECTACHRVFHAACHQRQQRQLRQQHYKIRPQQQQDSKGKVPAGQQQDAEEVADGGGDAGGAGHWFHSAECRRVHRALQRLCGAGDMRVAFTSRHSPGAQQTAASTASSQTTNSSNSNKDGNSSNNDNGDRGQVFGVAGPHAPLSASSGNTGSYNNNDKSGNIIAKEE</sequence>
<evidence type="ECO:0000313" key="2">
    <source>
        <dbReference type="EMBL" id="GFR45232.1"/>
    </source>
</evidence>
<dbReference type="Proteomes" id="UP001054857">
    <property type="component" value="Unassembled WGS sequence"/>
</dbReference>
<feature type="non-terminal residue" evidence="2">
    <location>
        <position position="169"/>
    </location>
</feature>
<gene>
    <name evidence="2" type="ORF">Agub_g6630</name>
</gene>
<feature type="region of interest" description="Disordered" evidence="1">
    <location>
        <begin position="25"/>
        <end position="62"/>
    </location>
</feature>
<evidence type="ECO:0000313" key="3">
    <source>
        <dbReference type="Proteomes" id="UP001054857"/>
    </source>
</evidence>